<feature type="domain" description="GAIN-B" evidence="8">
    <location>
        <begin position="1"/>
        <end position="85"/>
    </location>
</feature>
<evidence type="ECO:0000256" key="6">
    <source>
        <dbReference type="SAM" id="MobiDB-lite"/>
    </source>
</evidence>
<organism evidence="9 10">
    <name type="scientific">Exaiptasia diaphana</name>
    <name type="common">Tropical sea anemone</name>
    <name type="synonym">Aiptasia pulchella</name>
    <dbReference type="NCBI Taxonomy" id="2652724"/>
    <lineage>
        <taxon>Eukaryota</taxon>
        <taxon>Metazoa</taxon>
        <taxon>Cnidaria</taxon>
        <taxon>Anthozoa</taxon>
        <taxon>Hexacorallia</taxon>
        <taxon>Actiniaria</taxon>
        <taxon>Aiptasiidae</taxon>
        <taxon>Exaiptasia</taxon>
    </lineage>
</organism>
<evidence type="ECO:0000256" key="5">
    <source>
        <dbReference type="ARBA" id="ARBA00023157"/>
    </source>
</evidence>
<evidence type="ECO:0000256" key="4">
    <source>
        <dbReference type="ARBA" id="ARBA00023136"/>
    </source>
</evidence>
<keyword evidence="4 7" id="KW-0472">Membrane</keyword>
<sequence length="244" mass="27547">MSVSSIPSLGDMIDPPIQIVLSNNNKDVSQFEEQCVFWEKGLGNKPGKWSSRGCKFVESNLSHTICECTHMSTFSAIANTAKHKQIAIATVPPTSPQPEPEESNVLYILLGILALLMIILVLMAVVYLIWKRRKGGQQERSTTNSRAESRGSGKSRSDESLSTGSEEFDDMMASRRRNVHPDIKKGPMNSPRWQRMRKNGENPEDLMLKEKSYLFSDYHQPYHFLSAKTPEPSSSNRRQRSRSS</sequence>
<reference evidence="9" key="1">
    <citation type="submission" date="2022-11" db="UniProtKB">
        <authorList>
            <consortium name="EnsemblMetazoa"/>
        </authorList>
    </citation>
    <scope>IDENTIFICATION</scope>
</reference>
<keyword evidence="3 7" id="KW-1133">Transmembrane helix</keyword>
<name>A0A913XP24_EXADI</name>
<keyword evidence="10" id="KW-1185">Reference proteome</keyword>
<dbReference type="GO" id="GO:0005886">
    <property type="term" value="C:plasma membrane"/>
    <property type="evidence" value="ECO:0007669"/>
    <property type="project" value="TreeGrafter"/>
</dbReference>
<dbReference type="InterPro" id="IPR000203">
    <property type="entry name" value="GPS"/>
</dbReference>
<dbReference type="PROSITE" id="PS50221">
    <property type="entry name" value="GAIN_B"/>
    <property type="match status" value="1"/>
</dbReference>
<comment type="subcellular location">
    <subcellularLocation>
        <location evidence="1">Membrane</location>
    </subcellularLocation>
</comment>
<dbReference type="InterPro" id="IPR057244">
    <property type="entry name" value="GAIN_B"/>
</dbReference>
<evidence type="ECO:0000256" key="7">
    <source>
        <dbReference type="SAM" id="Phobius"/>
    </source>
</evidence>
<proteinExistence type="predicted"/>
<dbReference type="GeneID" id="110245178"/>
<feature type="region of interest" description="Disordered" evidence="6">
    <location>
        <begin position="137"/>
        <end position="205"/>
    </location>
</feature>
<accession>A0A913XP24</accession>
<evidence type="ECO:0000313" key="9">
    <source>
        <dbReference type="EnsemblMetazoa" id="XP_020907099.1"/>
    </source>
</evidence>
<evidence type="ECO:0000313" key="10">
    <source>
        <dbReference type="Proteomes" id="UP000887567"/>
    </source>
</evidence>
<dbReference type="Gene3D" id="2.60.220.50">
    <property type="match status" value="1"/>
</dbReference>
<feature type="compositionally biased region" description="Basic and acidic residues" evidence="6">
    <location>
        <begin position="147"/>
        <end position="159"/>
    </location>
</feature>
<evidence type="ECO:0000259" key="8">
    <source>
        <dbReference type="PROSITE" id="PS50221"/>
    </source>
</evidence>
<dbReference type="Proteomes" id="UP000887567">
    <property type="component" value="Unplaced"/>
</dbReference>
<evidence type="ECO:0000256" key="3">
    <source>
        <dbReference type="ARBA" id="ARBA00022989"/>
    </source>
</evidence>
<evidence type="ECO:0000256" key="1">
    <source>
        <dbReference type="ARBA" id="ARBA00004370"/>
    </source>
</evidence>
<dbReference type="RefSeq" id="XP_020907099.1">
    <property type="nucleotide sequence ID" value="XM_021051440.2"/>
</dbReference>
<dbReference type="KEGG" id="epa:110245178"/>
<dbReference type="Pfam" id="PF01825">
    <property type="entry name" value="GPS"/>
    <property type="match status" value="1"/>
</dbReference>
<dbReference type="PANTHER" id="PTHR12011:SF347">
    <property type="entry name" value="FI21270P1-RELATED"/>
    <property type="match status" value="1"/>
</dbReference>
<dbReference type="InterPro" id="IPR046338">
    <property type="entry name" value="GAIN_dom_sf"/>
</dbReference>
<keyword evidence="5" id="KW-1015">Disulfide bond</keyword>
<feature type="transmembrane region" description="Helical" evidence="7">
    <location>
        <begin position="105"/>
        <end position="130"/>
    </location>
</feature>
<keyword evidence="2 7" id="KW-0812">Transmembrane</keyword>
<dbReference type="SMART" id="SM00303">
    <property type="entry name" value="GPS"/>
    <property type="match status" value="1"/>
</dbReference>
<protein>
    <recommendedName>
        <fullName evidence="8">GAIN-B domain-containing protein</fullName>
    </recommendedName>
</protein>
<feature type="region of interest" description="Disordered" evidence="6">
    <location>
        <begin position="224"/>
        <end position="244"/>
    </location>
</feature>
<dbReference type="AlphaFoldDB" id="A0A913XP24"/>
<dbReference type="EnsemblMetazoa" id="XM_021051440.2">
    <property type="protein sequence ID" value="XP_020907099.1"/>
    <property type="gene ID" value="LOC110245178"/>
</dbReference>
<dbReference type="PANTHER" id="PTHR12011">
    <property type="entry name" value="ADHESION G-PROTEIN COUPLED RECEPTOR"/>
    <property type="match status" value="1"/>
</dbReference>
<dbReference type="OrthoDB" id="6021149at2759"/>
<evidence type="ECO:0000256" key="2">
    <source>
        <dbReference type="ARBA" id="ARBA00022692"/>
    </source>
</evidence>